<gene>
    <name evidence="3" type="ORF">SAMN02745824_2992</name>
</gene>
<dbReference type="GO" id="GO:0000976">
    <property type="term" value="F:transcription cis-regulatory region binding"/>
    <property type="evidence" value="ECO:0007669"/>
    <property type="project" value="TreeGrafter"/>
</dbReference>
<dbReference type="SUPFAM" id="SSF89447">
    <property type="entry name" value="AbrB/MazE/MraZ-like"/>
    <property type="match status" value="1"/>
</dbReference>
<feature type="domain" description="SpoVT-AbrB" evidence="2">
    <location>
        <begin position="10"/>
        <end position="58"/>
    </location>
</feature>
<dbReference type="PANTHER" id="PTHR34701">
    <property type="entry name" value="TRANSCRIPTIONAL REGULATOR MRAZ"/>
    <property type="match status" value="1"/>
</dbReference>
<dbReference type="GO" id="GO:0003700">
    <property type="term" value="F:DNA-binding transcription factor activity"/>
    <property type="evidence" value="ECO:0007669"/>
    <property type="project" value="InterPro"/>
</dbReference>
<dbReference type="InterPro" id="IPR037914">
    <property type="entry name" value="SpoVT-AbrB_sf"/>
</dbReference>
<reference evidence="4" key="1">
    <citation type="submission" date="2016-11" db="EMBL/GenBank/DDBJ databases">
        <authorList>
            <person name="Varghese N."/>
            <person name="Submissions S."/>
        </authorList>
    </citation>
    <scope>NUCLEOTIDE SEQUENCE [LARGE SCALE GENOMIC DNA]</scope>
    <source>
        <strain evidence="4">DSM 22363</strain>
    </source>
</reference>
<dbReference type="STRING" id="1123272.SAMN02745824_2992"/>
<organism evidence="3 4">
    <name type="scientific">Parasphingorhabdus marina DSM 22363</name>
    <dbReference type="NCBI Taxonomy" id="1123272"/>
    <lineage>
        <taxon>Bacteria</taxon>
        <taxon>Pseudomonadati</taxon>
        <taxon>Pseudomonadota</taxon>
        <taxon>Alphaproteobacteria</taxon>
        <taxon>Sphingomonadales</taxon>
        <taxon>Sphingomonadaceae</taxon>
        <taxon>Parasphingorhabdus</taxon>
    </lineage>
</organism>
<dbReference type="PANTHER" id="PTHR34701:SF1">
    <property type="entry name" value="TRANSCRIPTIONAL REGULATOR MRAZ"/>
    <property type="match status" value="1"/>
</dbReference>
<protein>
    <submittedName>
        <fullName evidence="3">MraZ protein</fullName>
    </submittedName>
</protein>
<keyword evidence="4" id="KW-1185">Reference proteome</keyword>
<dbReference type="GO" id="GO:2000143">
    <property type="term" value="P:negative regulation of DNA-templated transcription initiation"/>
    <property type="evidence" value="ECO:0007669"/>
    <property type="project" value="TreeGrafter"/>
</dbReference>
<dbReference type="CDD" id="cd16320">
    <property type="entry name" value="MraZ_N"/>
    <property type="match status" value="1"/>
</dbReference>
<dbReference type="AlphaFoldDB" id="A0A1N6GUJ9"/>
<dbReference type="Proteomes" id="UP000185192">
    <property type="component" value="Unassembled WGS sequence"/>
</dbReference>
<dbReference type="OrthoDB" id="9807753at2"/>
<evidence type="ECO:0000256" key="1">
    <source>
        <dbReference type="PROSITE-ProRule" id="PRU01076"/>
    </source>
</evidence>
<proteinExistence type="predicted"/>
<dbReference type="Gene3D" id="3.40.1550.20">
    <property type="entry name" value="Transcriptional regulator MraZ domain"/>
    <property type="match status" value="1"/>
</dbReference>
<accession>A0A1N6GUJ9</accession>
<keyword evidence="1" id="KW-0238">DNA-binding</keyword>
<dbReference type="EMBL" id="FSQW01000002">
    <property type="protein sequence ID" value="SIO11244.1"/>
    <property type="molecule type" value="Genomic_DNA"/>
</dbReference>
<evidence type="ECO:0000313" key="4">
    <source>
        <dbReference type="Proteomes" id="UP000185192"/>
    </source>
</evidence>
<evidence type="ECO:0000259" key="2">
    <source>
        <dbReference type="PROSITE" id="PS51740"/>
    </source>
</evidence>
<evidence type="ECO:0000313" key="3">
    <source>
        <dbReference type="EMBL" id="SIO11244.1"/>
    </source>
</evidence>
<dbReference type="InterPro" id="IPR003444">
    <property type="entry name" value="MraZ"/>
</dbReference>
<dbReference type="InterPro" id="IPR007159">
    <property type="entry name" value="SpoVT-AbrB_dom"/>
</dbReference>
<dbReference type="PROSITE" id="PS51740">
    <property type="entry name" value="SPOVT_ABRB"/>
    <property type="match status" value="1"/>
</dbReference>
<dbReference type="InterPro" id="IPR035642">
    <property type="entry name" value="MraZ_N"/>
</dbReference>
<dbReference type="InterPro" id="IPR038619">
    <property type="entry name" value="MraZ_sf"/>
</dbReference>
<sequence>MSGVYAYSGTGISAIDDKGRLSIPAFLRKDLVASSDGRTVCIGKHEKWDCLVGFGLSRKIDMLAEIDREENNAIARGEDYDRDLASFKKFHSIKDLSFDASGRFGLPDGHRDKGHLKDKVIFFGTGLSFCLWDPQVLLDTTVELPVDRDEVKQLVADLGKKK</sequence>
<name>A0A1N6GUJ9_9SPHN</name>